<proteinExistence type="predicted"/>
<protein>
    <submittedName>
        <fullName evidence="1">DNA polymerase I</fullName>
    </submittedName>
</protein>
<dbReference type="AlphaFoldDB" id="A0A401IK87"/>
<organism evidence="1 2">
    <name type="scientific">Aphanothece sacrum FPU1</name>
    <dbReference type="NCBI Taxonomy" id="1920663"/>
    <lineage>
        <taxon>Bacteria</taxon>
        <taxon>Bacillati</taxon>
        <taxon>Cyanobacteriota</taxon>
        <taxon>Cyanophyceae</taxon>
        <taxon>Oscillatoriophycideae</taxon>
        <taxon>Chroococcales</taxon>
        <taxon>Aphanothecaceae</taxon>
        <taxon>Aphanothece</taxon>
    </lineage>
</organism>
<keyword evidence="2" id="KW-1185">Reference proteome</keyword>
<accession>A0A401IK87</accession>
<dbReference type="OrthoDB" id="461707at2"/>
<dbReference type="Proteomes" id="UP000287247">
    <property type="component" value="Unassembled WGS sequence"/>
</dbReference>
<dbReference type="RefSeq" id="WP_124976969.1">
    <property type="nucleotide sequence ID" value="NZ_BDQK01000013.1"/>
</dbReference>
<evidence type="ECO:0000313" key="1">
    <source>
        <dbReference type="EMBL" id="GBF81531.1"/>
    </source>
</evidence>
<dbReference type="EMBL" id="BDQK01000013">
    <property type="protein sequence ID" value="GBF81531.1"/>
    <property type="molecule type" value="Genomic_DNA"/>
</dbReference>
<evidence type="ECO:0000313" key="2">
    <source>
        <dbReference type="Proteomes" id="UP000287247"/>
    </source>
</evidence>
<comment type="caution">
    <text evidence="1">The sequence shown here is derived from an EMBL/GenBank/DDBJ whole genome shotgun (WGS) entry which is preliminary data.</text>
</comment>
<name>A0A401IK87_APHSA</name>
<gene>
    <name evidence="1" type="ORF">AsFPU1_2945</name>
</gene>
<reference evidence="2" key="1">
    <citation type="submission" date="2017-05" db="EMBL/GenBank/DDBJ databases">
        <title>Physiological properties and genetic analysis related to exopolysaccharide production of fresh-water unicellular cyanobacterium Aphanothece sacrum, Suizenji Nori, that has been cultured as a food source in Japan.</title>
        <authorList>
            <person name="Kanesaki Y."/>
            <person name="Yoshikawa S."/>
            <person name="Ohki K."/>
        </authorList>
    </citation>
    <scope>NUCLEOTIDE SEQUENCE [LARGE SCALE GENOMIC DNA]</scope>
    <source>
        <strain evidence="2">FPU1</strain>
    </source>
</reference>
<sequence>MQNTTNKTGNKIPGTPKSYLQLIQDFSPRKINSEEELDQTQVIIDTLLDRGKLTQDERDYLHLLGLLVTEYEEVHHSIPDISGIEVLKTLLEERNIELEQFILISGNEVRFKDILQHYQNMTVSEIEQLANFFQIPVTCFF</sequence>